<evidence type="ECO:0000313" key="1">
    <source>
        <dbReference type="EMBL" id="SHH16808.1"/>
    </source>
</evidence>
<organism evidence="1 2">
    <name type="scientific">Cognatiyoonia sediminum</name>
    <dbReference type="NCBI Taxonomy" id="1508389"/>
    <lineage>
        <taxon>Bacteria</taxon>
        <taxon>Pseudomonadati</taxon>
        <taxon>Pseudomonadota</taxon>
        <taxon>Alphaproteobacteria</taxon>
        <taxon>Rhodobacterales</taxon>
        <taxon>Paracoccaceae</taxon>
        <taxon>Cognatiyoonia</taxon>
    </lineage>
</organism>
<evidence type="ECO:0008006" key="3">
    <source>
        <dbReference type="Google" id="ProtNLM"/>
    </source>
</evidence>
<dbReference type="RefSeq" id="WP_072901171.1">
    <property type="nucleotide sequence ID" value="NZ_FQXB01000003.1"/>
</dbReference>
<gene>
    <name evidence="1" type="ORF">SAMN05444003_2286</name>
</gene>
<dbReference type="STRING" id="1508389.SAMN05444003_2286"/>
<dbReference type="Proteomes" id="UP000184074">
    <property type="component" value="Unassembled WGS sequence"/>
</dbReference>
<dbReference type="EMBL" id="FQXB01000003">
    <property type="protein sequence ID" value="SHH16808.1"/>
    <property type="molecule type" value="Genomic_DNA"/>
</dbReference>
<protein>
    <recommendedName>
        <fullName evidence="3">Alpha/beta hydrolase</fullName>
    </recommendedName>
</protein>
<reference evidence="1 2" key="1">
    <citation type="submission" date="2016-11" db="EMBL/GenBank/DDBJ databases">
        <authorList>
            <person name="Jaros S."/>
            <person name="Januszkiewicz K."/>
            <person name="Wedrychowicz H."/>
        </authorList>
    </citation>
    <scope>NUCLEOTIDE SEQUENCE [LARGE SCALE GENOMIC DNA]</scope>
    <source>
        <strain evidence="1 2">DSM 28715</strain>
    </source>
</reference>
<dbReference type="OrthoDB" id="9778690at2"/>
<sequence length="220" mass="24850">MLKRSTIHLQEKLMQTWPGRALDPRGIVRISNESGEKHPIFWIFNSARTAEALAKFLGPDQPIVFTRSTTLMFSEFEARSKGAEELSRHALLYIKKEVDFTNLRIGTACEGNKLLSLICADLKESGAKIPALYLINCSLLLPALGLPALLIYGDEDLRYDPFCDPSRDAEYEASCKFSKFRRVVLPAKHARYFTPKNIRKGWENYEEFLSELSISAAASS</sequence>
<evidence type="ECO:0000313" key="2">
    <source>
        <dbReference type="Proteomes" id="UP000184074"/>
    </source>
</evidence>
<dbReference type="AlphaFoldDB" id="A0A1M5QS74"/>
<keyword evidence="2" id="KW-1185">Reference proteome</keyword>
<proteinExistence type="predicted"/>
<name>A0A1M5QS74_9RHOB</name>
<accession>A0A1M5QS74</accession>